<dbReference type="EMBL" id="BPLQ01004973">
    <property type="protein sequence ID" value="GIY11892.1"/>
    <property type="molecule type" value="Genomic_DNA"/>
</dbReference>
<reference evidence="1 2" key="1">
    <citation type="submission" date="2021-06" db="EMBL/GenBank/DDBJ databases">
        <title>Caerostris darwini draft genome.</title>
        <authorList>
            <person name="Kono N."/>
            <person name="Arakawa K."/>
        </authorList>
    </citation>
    <scope>NUCLEOTIDE SEQUENCE [LARGE SCALE GENOMIC DNA]</scope>
</reference>
<proteinExistence type="predicted"/>
<organism evidence="1 2">
    <name type="scientific">Caerostris darwini</name>
    <dbReference type="NCBI Taxonomy" id="1538125"/>
    <lineage>
        <taxon>Eukaryota</taxon>
        <taxon>Metazoa</taxon>
        <taxon>Ecdysozoa</taxon>
        <taxon>Arthropoda</taxon>
        <taxon>Chelicerata</taxon>
        <taxon>Arachnida</taxon>
        <taxon>Araneae</taxon>
        <taxon>Araneomorphae</taxon>
        <taxon>Entelegynae</taxon>
        <taxon>Araneoidea</taxon>
        <taxon>Araneidae</taxon>
        <taxon>Caerostris</taxon>
    </lineage>
</organism>
<comment type="caution">
    <text evidence="1">The sequence shown here is derived from an EMBL/GenBank/DDBJ whole genome shotgun (WGS) entry which is preliminary data.</text>
</comment>
<evidence type="ECO:0000313" key="1">
    <source>
        <dbReference type="EMBL" id="GIY11892.1"/>
    </source>
</evidence>
<protein>
    <submittedName>
        <fullName evidence="1">Uncharacterized protein</fullName>
    </submittedName>
</protein>
<dbReference type="Proteomes" id="UP001054837">
    <property type="component" value="Unassembled WGS sequence"/>
</dbReference>
<keyword evidence="2" id="KW-1185">Reference proteome</keyword>
<gene>
    <name evidence="1" type="ORF">CDAR_517971</name>
</gene>
<accession>A0AAV4QUV1</accession>
<sequence length="112" mass="13121">MNRNRHTVFKIITTPFPSHWNRGCQPSIGHQRASLWDYNIHSHLPDRVANWRSRSVGFFSSRGHVDFLNGFRLSDSRVEMVVEYEVELLDLGLVSCAKWNLRAFFRDIGRFG</sequence>
<name>A0AAV4QUV1_9ARAC</name>
<dbReference type="AlphaFoldDB" id="A0AAV4QUV1"/>
<evidence type="ECO:0000313" key="2">
    <source>
        <dbReference type="Proteomes" id="UP001054837"/>
    </source>
</evidence>